<evidence type="ECO:0000313" key="2">
    <source>
        <dbReference type="EMBL" id="STO57200.1"/>
    </source>
</evidence>
<gene>
    <name evidence="2" type="ORF">NCTC11645_01584</name>
</gene>
<dbReference type="Proteomes" id="UP000254512">
    <property type="component" value="Unassembled WGS sequence"/>
</dbReference>
<dbReference type="Gene3D" id="6.10.250.3200">
    <property type="match status" value="1"/>
</dbReference>
<dbReference type="EMBL" id="UGHD01000002">
    <property type="protein sequence ID" value="STO57200.1"/>
    <property type="molecule type" value="Genomic_DNA"/>
</dbReference>
<keyword evidence="1" id="KW-0175">Coiled coil</keyword>
<name>A0A377HLS8_GRIHO</name>
<sequence>MNTLRLLSKLIEDAIKSDTSMTELNTESHFVTAAVVAAELHKAREIANDISLTASNARALALRAGQGAAGFRAITDFIDQLAETTVKTSDVINLKAVTISRLATNAVRKERSIECFQKASNKSTDAAFQDSIYEPLEGIKADYSMILRQFHREVASLSELLENLAREIKTASVLSAMSRVEASQSGKKFEEGLNVVADNVSSAAEKIQLHVMMSQSLCRDLAEEY</sequence>
<protein>
    <recommendedName>
        <fullName evidence="4">Chemotaxis protein</fullName>
    </recommendedName>
</protein>
<proteinExistence type="predicted"/>
<evidence type="ECO:0008006" key="4">
    <source>
        <dbReference type="Google" id="ProtNLM"/>
    </source>
</evidence>
<accession>A0A377HLS8</accession>
<evidence type="ECO:0000313" key="3">
    <source>
        <dbReference type="Proteomes" id="UP000254512"/>
    </source>
</evidence>
<reference evidence="2 3" key="1">
    <citation type="submission" date="2018-06" db="EMBL/GenBank/DDBJ databases">
        <authorList>
            <consortium name="Pathogen Informatics"/>
            <person name="Doyle S."/>
        </authorList>
    </citation>
    <scope>NUCLEOTIDE SEQUENCE [LARGE SCALE GENOMIC DNA]</scope>
    <source>
        <strain evidence="2 3">NCTC11645</strain>
    </source>
</reference>
<feature type="coiled-coil region" evidence="1">
    <location>
        <begin position="147"/>
        <end position="174"/>
    </location>
</feature>
<dbReference type="AlphaFoldDB" id="A0A377HLS8"/>
<organism evidence="2 3">
    <name type="scientific">Grimontia hollisae</name>
    <name type="common">Vibrio hollisae</name>
    <dbReference type="NCBI Taxonomy" id="673"/>
    <lineage>
        <taxon>Bacteria</taxon>
        <taxon>Pseudomonadati</taxon>
        <taxon>Pseudomonadota</taxon>
        <taxon>Gammaproteobacteria</taxon>
        <taxon>Vibrionales</taxon>
        <taxon>Vibrionaceae</taxon>
        <taxon>Grimontia</taxon>
    </lineage>
</organism>
<dbReference type="RefSeq" id="WP_226926528.1">
    <property type="nucleotide sequence ID" value="NZ_CP014056.2"/>
</dbReference>
<dbReference type="STRING" id="673.AL542_18090"/>
<evidence type="ECO:0000256" key="1">
    <source>
        <dbReference type="SAM" id="Coils"/>
    </source>
</evidence>
<dbReference type="GeneID" id="58897871"/>